<evidence type="ECO:0000259" key="2">
    <source>
        <dbReference type="Pfam" id="PF03413"/>
    </source>
</evidence>
<feature type="domain" description="PepSY" evidence="2">
    <location>
        <begin position="45"/>
        <end position="101"/>
    </location>
</feature>
<name>A0A7C5HU68_9CHLB</name>
<protein>
    <submittedName>
        <fullName evidence="3">Peptidase M4</fullName>
    </submittedName>
</protein>
<dbReference type="EMBL" id="DRSQ01000250">
    <property type="protein sequence ID" value="HHE33267.1"/>
    <property type="molecule type" value="Genomic_DNA"/>
</dbReference>
<feature type="chain" id="PRO_5028158452" evidence="1">
    <location>
        <begin position="32"/>
        <end position="117"/>
    </location>
</feature>
<sequence>MMMMKRYGYVAVGVMLSAGVFGGMFASSAYAAATGNDALEYRKPAISLSQAVATAETYAAGRAVRAELERHDGRPSYEVEVVSGRKVLDVRVDQRNGRVLAATMDKTDHDDGRDAED</sequence>
<dbReference type="AlphaFoldDB" id="A0A7C5HU68"/>
<reference evidence="3" key="1">
    <citation type="journal article" date="2020" name="mSystems">
        <title>Genome- and Community-Level Interaction Insights into Carbon Utilization and Element Cycling Functions of Hydrothermarchaeota in Hydrothermal Sediment.</title>
        <authorList>
            <person name="Zhou Z."/>
            <person name="Liu Y."/>
            <person name="Xu W."/>
            <person name="Pan J."/>
            <person name="Luo Z.H."/>
            <person name="Li M."/>
        </authorList>
    </citation>
    <scope>NUCLEOTIDE SEQUENCE [LARGE SCALE GENOMIC DNA]</scope>
    <source>
        <strain evidence="3">HyVt-633</strain>
    </source>
</reference>
<proteinExistence type="predicted"/>
<feature type="signal peptide" evidence="1">
    <location>
        <begin position="1"/>
        <end position="31"/>
    </location>
</feature>
<evidence type="ECO:0000256" key="1">
    <source>
        <dbReference type="SAM" id="SignalP"/>
    </source>
</evidence>
<dbReference type="InterPro" id="IPR025711">
    <property type="entry name" value="PepSY"/>
</dbReference>
<keyword evidence="1" id="KW-0732">Signal</keyword>
<gene>
    <name evidence="3" type="ORF">ENL07_11815</name>
</gene>
<evidence type="ECO:0000313" key="3">
    <source>
        <dbReference type="EMBL" id="HHE33267.1"/>
    </source>
</evidence>
<comment type="caution">
    <text evidence="3">The sequence shown here is derived from an EMBL/GenBank/DDBJ whole genome shotgun (WGS) entry which is preliminary data.</text>
</comment>
<organism evidence="3">
    <name type="scientific">Chlorobaculum parvum</name>
    <dbReference type="NCBI Taxonomy" id="274539"/>
    <lineage>
        <taxon>Bacteria</taxon>
        <taxon>Pseudomonadati</taxon>
        <taxon>Chlorobiota</taxon>
        <taxon>Chlorobiia</taxon>
        <taxon>Chlorobiales</taxon>
        <taxon>Chlorobiaceae</taxon>
        <taxon>Chlorobaculum</taxon>
    </lineage>
</organism>
<dbReference type="Pfam" id="PF03413">
    <property type="entry name" value="PepSY"/>
    <property type="match status" value="1"/>
</dbReference>
<dbReference type="Gene3D" id="3.10.450.40">
    <property type="match status" value="1"/>
</dbReference>
<dbReference type="Proteomes" id="UP000886058">
    <property type="component" value="Unassembled WGS sequence"/>
</dbReference>
<accession>A0A7C5HU68</accession>